<feature type="compositionally biased region" description="Acidic residues" evidence="1">
    <location>
        <begin position="1"/>
        <end position="12"/>
    </location>
</feature>
<keyword evidence="3" id="KW-1185">Reference proteome</keyword>
<evidence type="ECO:0000313" key="3">
    <source>
        <dbReference type="Proteomes" id="UP000053424"/>
    </source>
</evidence>
<reference evidence="2 3" key="1">
    <citation type="submission" date="2014-04" db="EMBL/GenBank/DDBJ databases">
        <authorList>
            <consortium name="DOE Joint Genome Institute"/>
            <person name="Kuo A."/>
            <person name="Gay G."/>
            <person name="Dore J."/>
            <person name="Kohler A."/>
            <person name="Nagy L.G."/>
            <person name="Floudas D."/>
            <person name="Copeland A."/>
            <person name="Barry K.W."/>
            <person name="Cichocki N."/>
            <person name="Veneault-Fourrey C."/>
            <person name="LaButti K."/>
            <person name="Lindquist E.A."/>
            <person name="Lipzen A."/>
            <person name="Lundell T."/>
            <person name="Morin E."/>
            <person name="Murat C."/>
            <person name="Sun H."/>
            <person name="Tunlid A."/>
            <person name="Henrissat B."/>
            <person name="Grigoriev I.V."/>
            <person name="Hibbett D.S."/>
            <person name="Martin F."/>
            <person name="Nordberg H.P."/>
            <person name="Cantor M.N."/>
            <person name="Hua S.X."/>
        </authorList>
    </citation>
    <scope>NUCLEOTIDE SEQUENCE [LARGE SCALE GENOMIC DNA]</scope>
    <source>
        <strain evidence="3">h7</strain>
    </source>
</reference>
<organism evidence="2 3">
    <name type="scientific">Hebeloma cylindrosporum</name>
    <dbReference type="NCBI Taxonomy" id="76867"/>
    <lineage>
        <taxon>Eukaryota</taxon>
        <taxon>Fungi</taxon>
        <taxon>Dikarya</taxon>
        <taxon>Basidiomycota</taxon>
        <taxon>Agaricomycotina</taxon>
        <taxon>Agaricomycetes</taxon>
        <taxon>Agaricomycetidae</taxon>
        <taxon>Agaricales</taxon>
        <taxon>Agaricineae</taxon>
        <taxon>Hymenogastraceae</taxon>
        <taxon>Hebeloma</taxon>
    </lineage>
</organism>
<feature type="compositionally biased region" description="Low complexity" evidence="1">
    <location>
        <begin position="13"/>
        <end position="22"/>
    </location>
</feature>
<dbReference type="HOGENOM" id="CLU_2386401_0_0_1"/>
<feature type="compositionally biased region" description="Acidic residues" evidence="1">
    <location>
        <begin position="23"/>
        <end position="32"/>
    </location>
</feature>
<name>A0A0C2XXW0_HEBCY</name>
<proteinExistence type="predicted"/>
<reference evidence="3" key="2">
    <citation type="submission" date="2015-01" db="EMBL/GenBank/DDBJ databases">
        <title>Evolutionary Origins and Diversification of the Mycorrhizal Mutualists.</title>
        <authorList>
            <consortium name="DOE Joint Genome Institute"/>
            <consortium name="Mycorrhizal Genomics Consortium"/>
            <person name="Kohler A."/>
            <person name="Kuo A."/>
            <person name="Nagy L.G."/>
            <person name="Floudas D."/>
            <person name="Copeland A."/>
            <person name="Barry K.W."/>
            <person name="Cichocki N."/>
            <person name="Veneault-Fourrey C."/>
            <person name="LaButti K."/>
            <person name="Lindquist E.A."/>
            <person name="Lipzen A."/>
            <person name="Lundell T."/>
            <person name="Morin E."/>
            <person name="Murat C."/>
            <person name="Riley R."/>
            <person name="Ohm R."/>
            <person name="Sun H."/>
            <person name="Tunlid A."/>
            <person name="Henrissat B."/>
            <person name="Grigoriev I.V."/>
            <person name="Hibbett D.S."/>
            <person name="Martin F."/>
        </authorList>
    </citation>
    <scope>NUCLEOTIDE SEQUENCE [LARGE SCALE GENOMIC DNA]</scope>
    <source>
        <strain evidence="3">h7</strain>
    </source>
</reference>
<gene>
    <name evidence="2" type="ORF">M413DRAFT_135155</name>
</gene>
<protein>
    <submittedName>
        <fullName evidence="2">Uncharacterized protein</fullName>
    </submittedName>
</protein>
<accession>A0A0C2XXW0</accession>
<dbReference type="EMBL" id="KN831778">
    <property type="protein sequence ID" value="KIM42503.1"/>
    <property type="molecule type" value="Genomic_DNA"/>
</dbReference>
<dbReference type="Proteomes" id="UP000053424">
    <property type="component" value="Unassembled WGS sequence"/>
</dbReference>
<evidence type="ECO:0000313" key="2">
    <source>
        <dbReference type="EMBL" id="KIM42503.1"/>
    </source>
</evidence>
<feature type="region of interest" description="Disordered" evidence="1">
    <location>
        <begin position="1"/>
        <end position="69"/>
    </location>
</feature>
<evidence type="ECO:0000256" key="1">
    <source>
        <dbReference type="SAM" id="MobiDB-lite"/>
    </source>
</evidence>
<dbReference type="AlphaFoldDB" id="A0A0C2XXW0"/>
<sequence>MDESEQEEEADGEMAANAWAGGESEEDNEEANGDAAANAWADNIADEGDGPSQLQDGHVDSITPSRITLPSHPYTALILDLPDQWFADEEDDELEYSEELEKLMLCD</sequence>
<feature type="compositionally biased region" description="Low complexity" evidence="1">
    <location>
        <begin position="33"/>
        <end position="43"/>
    </location>
</feature>